<accession>A0ACA9RS75</accession>
<sequence>MLESISSKELRGYLSKREKKRCNAILDLTRIISPEERLELYL</sequence>
<dbReference type="EMBL" id="CAJVQC010065186">
    <property type="protein sequence ID" value="CAG8805233.1"/>
    <property type="molecule type" value="Genomic_DNA"/>
</dbReference>
<reference evidence="1" key="1">
    <citation type="submission" date="2021-06" db="EMBL/GenBank/DDBJ databases">
        <authorList>
            <person name="Kallberg Y."/>
            <person name="Tangrot J."/>
            <person name="Rosling A."/>
        </authorList>
    </citation>
    <scope>NUCLEOTIDE SEQUENCE</scope>
    <source>
        <strain evidence="1">MA461A</strain>
    </source>
</reference>
<keyword evidence="2" id="KW-1185">Reference proteome</keyword>
<comment type="caution">
    <text evidence="1">The sequence shown here is derived from an EMBL/GenBank/DDBJ whole genome shotgun (WGS) entry which is preliminary data.</text>
</comment>
<gene>
    <name evidence="1" type="ORF">RPERSI_LOCUS21886</name>
</gene>
<evidence type="ECO:0000313" key="1">
    <source>
        <dbReference type="EMBL" id="CAG8805233.1"/>
    </source>
</evidence>
<evidence type="ECO:0000313" key="2">
    <source>
        <dbReference type="Proteomes" id="UP000789920"/>
    </source>
</evidence>
<organism evidence="1 2">
    <name type="scientific">Racocetra persica</name>
    <dbReference type="NCBI Taxonomy" id="160502"/>
    <lineage>
        <taxon>Eukaryota</taxon>
        <taxon>Fungi</taxon>
        <taxon>Fungi incertae sedis</taxon>
        <taxon>Mucoromycota</taxon>
        <taxon>Glomeromycotina</taxon>
        <taxon>Glomeromycetes</taxon>
        <taxon>Diversisporales</taxon>
        <taxon>Gigasporaceae</taxon>
        <taxon>Racocetra</taxon>
    </lineage>
</organism>
<proteinExistence type="predicted"/>
<name>A0ACA9RS75_9GLOM</name>
<protein>
    <submittedName>
        <fullName evidence="1">16383_t:CDS:1</fullName>
    </submittedName>
</protein>
<feature type="non-terminal residue" evidence="1">
    <location>
        <position position="42"/>
    </location>
</feature>
<dbReference type="Proteomes" id="UP000789920">
    <property type="component" value="Unassembled WGS sequence"/>
</dbReference>